<evidence type="ECO:0000313" key="8">
    <source>
        <dbReference type="Proteomes" id="UP000288024"/>
    </source>
</evidence>
<accession>A0A437K5U0</accession>
<dbReference type="InterPro" id="IPR016161">
    <property type="entry name" value="Ald_DH/histidinol_DH"/>
</dbReference>
<name>A0A437K5U0_9BACI</name>
<comment type="similarity">
    <text evidence="1 5">Belongs to the aldehyde dehydrogenase family.</text>
</comment>
<keyword evidence="2 5" id="KW-0560">Oxidoreductase</keyword>
<dbReference type="Pfam" id="PF00171">
    <property type="entry name" value="Aldedh"/>
    <property type="match status" value="1"/>
</dbReference>
<sequence>MERFVDLNKSFIDGVWTEGKTGRTFEDKNPYDQSTITVFSIATVDQLHGAFSSAKAAQKEWAKTTPTERLAILKKASEFLKNNREEIVDIISQETGGSIIKANVELDLTLAYLDASFELVDKIDQSRDMPEMDGKKNYVYRLPLGVITSISPFNFPMNLSMRTIAPALALGNAVVHKPDLQTGLAGGSIIARAFEVAGLPKGVLQVIQSDLQELGDEMLTSKDSGLISFTGSTPVGKHIGELAGKMLKRVALELGGNNPFIVLADADVDRAVDAAIFGKFIHQGQICMIINRLIIHKDVYDEFVEKFIARVKSVPYGDPKDAKTIIGPLINEKQADKAMSFIEEAKAEGCKLALEGKRIGNLLTPFVFVDVDNRSKLAQTELFAPISTIIKADSDEHAIELANDTEYGLSSAIFTNDLDKGRKLGLTVESGMTHINDQTVNDSPTVPFGGTKASGMGRFGNEWIVEEFTITKWISVQTNFRKYPF</sequence>
<feature type="domain" description="Aldehyde dehydrogenase" evidence="6">
    <location>
        <begin position="16"/>
        <end position="474"/>
    </location>
</feature>
<dbReference type="Proteomes" id="UP000288024">
    <property type="component" value="Unassembled WGS sequence"/>
</dbReference>
<dbReference type="PANTHER" id="PTHR42986">
    <property type="entry name" value="BENZALDEHYDE DEHYDROGENASE YFMT"/>
    <property type="match status" value="1"/>
</dbReference>
<comment type="caution">
    <text evidence="7">The sequence shown here is derived from an EMBL/GenBank/DDBJ whole genome shotgun (WGS) entry which is preliminary data.</text>
</comment>
<dbReference type="Gene3D" id="3.40.605.10">
    <property type="entry name" value="Aldehyde Dehydrogenase, Chain A, domain 1"/>
    <property type="match status" value="1"/>
</dbReference>
<evidence type="ECO:0000256" key="3">
    <source>
        <dbReference type="ARBA" id="ARBA00023027"/>
    </source>
</evidence>
<feature type="active site" evidence="4">
    <location>
        <position position="253"/>
    </location>
</feature>
<dbReference type="RefSeq" id="WP_127741030.1">
    <property type="nucleotide sequence ID" value="NZ_RZTZ01000013.1"/>
</dbReference>
<evidence type="ECO:0000256" key="1">
    <source>
        <dbReference type="ARBA" id="ARBA00009986"/>
    </source>
</evidence>
<dbReference type="PANTHER" id="PTHR42986:SF1">
    <property type="entry name" value="BENZALDEHYDE DEHYDROGENASE YFMT"/>
    <property type="match status" value="1"/>
</dbReference>
<evidence type="ECO:0000313" key="7">
    <source>
        <dbReference type="EMBL" id="RVT58301.1"/>
    </source>
</evidence>
<dbReference type="SUPFAM" id="SSF53720">
    <property type="entry name" value="ALDH-like"/>
    <property type="match status" value="1"/>
</dbReference>
<keyword evidence="3" id="KW-0520">NAD</keyword>
<dbReference type="AlphaFoldDB" id="A0A437K5U0"/>
<dbReference type="Gene3D" id="3.40.309.10">
    <property type="entry name" value="Aldehyde Dehydrogenase, Chain A, domain 2"/>
    <property type="match status" value="1"/>
</dbReference>
<evidence type="ECO:0000259" key="6">
    <source>
        <dbReference type="Pfam" id="PF00171"/>
    </source>
</evidence>
<gene>
    <name evidence="7" type="ORF">EM808_22570</name>
</gene>
<dbReference type="InterPro" id="IPR029510">
    <property type="entry name" value="Ald_DH_CS_GLU"/>
</dbReference>
<dbReference type="PROSITE" id="PS00687">
    <property type="entry name" value="ALDEHYDE_DEHYDR_GLU"/>
    <property type="match status" value="1"/>
</dbReference>
<evidence type="ECO:0000256" key="4">
    <source>
        <dbReference type="PROSITE-ProRule" id="PRU10007"/>
    </source>
</evidence>
<dbReference type="FunFam" id="3.40.309.10:FF:000009">
    <property type="entry name" value="Aldehyde dehydrogenase A"/>
    <property type="match status" value="1"/>
</dbReference>
<dbReference type="GO" id="GO:0016620">
    <property type="term" value="F:oxidoreductase activity, acting on the aldehyde or oxo group of donors, NAD or NADP as acceptor"/>
    <property type="evidence" value="ECO:0007669"/>
    <property type="project" value="InterPro"/>
</dbReference>
<organism evidence="7 8">
    <name type="scientific">Niallia taxi</name>
    <dbReference type="NCBI Taxonomy" id="2499688"/>
    <lineage>
        <taxon>Bacteria</taxon>
        <taxon>Bacillati</taxon>
        <taxon>Bacillota</taxon>
        <taxon>Bacilli</taxon>
        <taxon>Bacillales</taxon>
        <taxon>Bacillaceae</taxon>
        <taxon>Niallia</taxon>
    </lineage>
</organism>
<evidence type="ECO:0000256" key="2">
    <source>
        <dbReference type="ARBA" id="ARBA00023002"/>
    </source>
</evidence>
<dbReference type="InterPro" id="IPR016162">
    <property type="entry name" value="Ald_DH_N"/>
</dbReference>
<reference evidence="7 8" key="1">
    <citation type="submission" date="2019-01" db="EMBL/GenBank/DDBJ databases">
        <title>Bacillus sp. M5HDSG1-1, whole genome shotgun sequence.</title>
        <authorList>
            <person name="Tuo L."/>
        </authorList>
    </citation>
    <scope>NUCLEOTIDE SEQUENCE [LARGE SCALE GENOMIC DNA]</scope>
    <source>
        <strain evidence="7 8">M5HDSG1-1</strain>
    </source>
</reference>
<dbReference type="EMBL" id="RZTZ01000013">
    <property type="protein sequence ID" value="RVT58301.1"/>
    <property type="molecule type" value="Genomic_DNA"/>
</dbReference>
<dbReference type="InterPro" id="IPR015590">
    <property type="entry name" value="Aldehyde_DH_dom"/>
</dbReference>
<evidence type="ECO:0000256" key="5">
    <source>
        <dbReference type="RuleBase" id="RU003345"/>
    </source>
</evidence>
<proteinExistence type="inferred from homology"/>
<keyword evidence="8" id="KW-1185">Reference proteome</keyword>
<dbReference type="InterPro" id="IPR016163">
    <property type="entry name" value="Ald_DH_C"/>
</dbReference>
<protein>
    <submittedName>
        <fullName evidence="7">Aldehyde dehydrogenase family protein</fullName>
    </submittedName>
</protein>